<gene>
    <name evidence="3" type="ORF">BXY41_11983</name>
</gene>
<dbReference type="GO" id="GO:0006260">
    <property type="term" value="P:DNA replication"/>
    <property type="evidence" value="ECO:0007669"/>
    <property type="project" value="TreeGrafter"/>
</dbReference>
<organism evidence="3 4">
    <name type="scientific">Lacrimispora xylanisolvens</name>
    <dbReference type="NCBI Taxonomy" id="384636"/>
    <lineage>
        <taxon>Bacteria</taxon>
        <taxon>Bacillati</taxon>
        <taxon>Bacillota</taxon>
        <taxon>Clostridia</taxon>
        <taxon>Lachnospirales</taxon>
        <taxon>Lachnospiraceae</taxon>
        <taxon>Lacrimispora</taxon>
    </lineage>
</organism>
<evidence type="ECO:0000256" key="1">
    <source>
        <dbReference type="SAM" id="Coils"/>
    </source>
</evidence>
<sequence length="334" mass="38838">MALSNSQYDAIMRAYGQQQLKNRHEQEKRIAQVYNKIPVIKELDDSISTRAVSCARRLLDGDKQALKELREEIADLREQKAVLLKSAGYTVDFMEMQYLCPDCKDTGYSEGIKCHCFRQSEMKYLYAQSNIEQIIAVENFNTFSYEYFDDTKVMPVLNRTVKQYMIQVTETCRSFVKNLPKEHGNLLFTGPTGVGKTFLTNCIAKELIDKFYSVIYLSANDLFEVFSKNRFDYQDEDDMKGMYQYILDCDLLIIDDLGTELNNSFTSSELFYCINERLNSSKSTIISTNHSINELRDRYTERVTSRLISRYTVIPLYGDDIRIKKKAGTVNNRY</sequence>
<feature type="domain" description="AAA+ ATPase" evidence="2">
    <location>
        <begin position="182"/>
        <end position="315"/>
    </location>
</feature>
<dbReference type="RefSeq" id="WP_104439662.1">
    <property type="nucleotide sequence ID" value="NZ_PTJA01000019.1"/>
</dbReference>
<dbReference type="SMART" id="SM00382">
    <property type="entry name" value="AAA"/>
    <property type="match status" value="1"/>
</dbReference>
<dbReference type="Proteomes" id="UP000237749">
    <property type="component" value="Unassembled WGS sequence"/>
</dbReference>
<dbReference type="EMBL" id="PTJA01000019">
    <property type="protein sequence ID" value="PPK75913.1"/>
    <property type="molecule type" value="Genomic_DNA"/>
</dbReference>
<keyword evidence="1" id="KW-0175">Coiled coil</keyword>
<protein>
    <submittedName>
        <fullName evidence="3">DNA replication protein DnaC</fullName>
    </submittedName>
</protein>
<dbReference type="PANTHER" id="PTHR30050:SF4">
    <property type="entry name" value="ATP-BINDING PROTEIN RV3427C IN INSERTION SEQUENCE-RELATED"/>
    <property type="match status" value="1"/>
</dbReference>
<dbReference type="PANTHER" id="PTHR30050">
    <property type="entry name" value="CHROMOSOMAL REPLICATION INITIATOR PROTEIN DNAA"/>
    <property type="match status" value="1"/>
</dbReference>
<dbReference type="CDD" id="cd00009">
    <property type="entry name" value="AAA"/>
    <property type="match status" value="1"/>
</dbReference>
<dbReference type="InterPro" id="IPR002611">
    <property type="entry name" value="IstB_ATP-bd"/>
</dbReference>
<dbReference type="InterPro" id="IPR027417">
    <property type="entry name" value="P-loop_NTPase"/>
</dbReference>
<evidence type="ECO:0000313" key="4">
    <source>
        <dbReference type="Proteomes" id="UP000237749"/>
    </source>
</evidence>
<feature type="coiled-coil region" evidence="1">
    <location>
        <begin position="52"/>
        <end position="86"/>
    </location>
</feature>
<dbReference type="OrthoDB" id="8064373at2"/>
<name>A0A2S6HEU1_9FIRM</name>
<dbReference type="AlphaFoldDB" id="A0A2S6HEU1"/>
<evidence type="ECO:0000313" key="3">
    <source>
        <dbReference type="EMBL" id="PPK75913.1"/>
    </source>
</evidence>
<dbReference type="NCBIfam" id="NF005304">
    <property type="entry name" value="PRK06835.1"/>
    <property type="match status" value="1"/>
</dbReference>
<dbReference type="SUPFAM" id="SSF52540">
    <property type="entry name" value="P-loop containing nucleoside triphosphate hydrolases"/>
    <property type="match status" value="1"/>
</dbReference>
<dbReference type="GO" id="GO:0005524">
    <property type="term" value="F:ATP binding"/>
    <property type="evidence" value="ECO:0007669"/>
    <property type="project" value="InterPro"/>
</dbReference>
<reference evidence="3 4" key="1">
    <citation type="submission" date="2018-02" db="EMBL/GenBank/DDBJ databases">
        <title>Genomic Encyclopedia of Archaeal and Bacterial Type Strains, Phase II (KMG-II): from individual species to whole genera.</title>
        <authorList>
            <person name="Goeker M."/>
        </authorList>
    </citation>
    <scope>NUCLEOTIDE SEQUENCE [LARGE SCALE GENOMIC DNA]</scope>
    <source>
        <strain evidence="3 4">DSM 3808</strain>
    </source>
</reference>
<accession>A0A2S6HEU1</accession>
<comment type="caution">
    <text evidence="3">The sequence shown here is derived from an EMBL/GenBank/DDBJ whole genome shotgun (WGS) entry which is preliminary data.</text>
</comment>
<dbReference type="InterPro" id="IPR003593">
    <property type="entry name" value="AAA+_ATPase"/>
</dbReference>
<dbReference type="Gene3D" id="3.40.50.300">
    <property type="entry name" value="P-loop containing nucleotide triphosphate hydrolases"/>
    <property type="match status" value="1"/>
</dbReference>
<proteinExistence type="predicted"/>
<evidence type="ECO:0000259" key="2">
    <source>
        <dbReference type="SMART" id="SM00382"/>
    </source>
</evidence>
<keyword evidence="4" id="KW-1185">Reference proteome</keyword>
<dbReference type="Pfam" id="PF01695">
    <property type="entry name" value="IstB_IS21"/>
    <property type="match status" value="1"/>
</dbReference>